<dbReference type="Pfam" id="PF11838">
    <property type="entry name" value="ERAP1_C"/>
    <property type="match status" value="1"/>
</dbReference>
<dbReference type="SUPFAM" id="SSF55486">
    <property type="entry name" value="Metalloproteases ('zincins'), catalytic domain"/>
    <property type="match status" value="1"/>
</dbReference>
<dbReference type="Proteomes" id="UP000835052">
    <property type="component" value="Unassembled WGS sequence"/>
</dbReference>
<dbReference type="FunFam" id="1.10.390.10:FF:000006">
    <property type="entry name" value="Puromycin-sensitive aminopeptidase"/>
    <property type="match status" value="1"/>
</dbReference>
<keyword evidence="2 11" id="KW-0031">Aminopeptidase</keyword>
<evidence type="ECO:0000259" key="13">
    <source>
        <dbReference type="Pfam" id="PF11838"/>
    </source>
</evidence>
<dbReference type="PANTHER" id="PTHR11533:SF301">
    <property type="entry name" value="AMINOPEPTIDASE"/>
    <property type="match status" value="1"/>
</dbReference>
<dbReference type="GO" id="GO:0043171">
    <property type="term" value="P:peptide catabolic process"/>
    <property type="evidence" value="ECO:0007669"/>
    <property type="project" value="TreeGrafter"/>
</dbReference>
<dbReference type="Gene3D" id="2.60.40.1910">
    <property type="match status" value="1"/>
</dbReference>
<keyword evidence="6 9" id="KW-0862">Zinc</keyword>
<evidence type="ECO:0000256" key="3">
    <source>
        <dbReference type="ARBA" id="ARBA00022670"/>
    </source>
</evidence>
<dbReference type="OrthoDB" id="10031169at2759"/>
<feature type="active site" description="Proton acceptor" evidence="8">
    <location>
        <position position="224"/>
    </location>
</feature>
<sequence length="807" mass="93695">MPDLEMIILYLDDKIREGEQVQLKIGYEGKISSDLGGLYQTTYTDLDGKNRTAVTTQMEPTMARKMVPCFDEPDFKAVWMVKIIHPKGTKAIANGIELCTKSLDENFQVTKFKPTPRMSSYLLAIFVSEFEYLEKYTKNGVRFRVWARPEAMKMVTYALDSGVKVIDYYEQFFSISNLVALPDFSQGAMENWGLVNFREADLLYDEGIYLPKTKQRVATIISHELAHQWFGNLVTMSWWDDLWLNEGFANFVQYSGANIISNGNFRMAENFVTDDLSRALTADSKASSHPLSFKIDKAMEVIEAFDDISYKKGASVIRMIRQVIGEKNFQKGIQYYLKEHQYSNANSSDLLKSLNEKVPSSVRGPDGEKLNLENFADQWTTQMGYPLLTVTRLNSTTVRIDQKRFKEEENSLEQRKYRNPKHGFKWDVPIRYQDGNIGNLKMTWLKKDTPLLLHAPSPVVLNAESYGFYRVNYDETEWKAIGAQLLRNHKRYSSVTRGRLIEDLFRCATVDLVDYDLVFDFLKYLENEKEQVPWHFVFIEFQKIVNYYGVDPQVEFPKKFLLKLLKNNFDATSFEKLRSNYKDENQFFEMNFLFQLLDTECSFGDSFCVEKAAELFKTEVENECEESDETSKCNRLAAPLRQLSYCYGVQQGGIKNFNKVFNWYRNEKVQREKNYLLKGLSCIKDIQVLERLLENALNPTNSDFRLQDVVFVFAAIMDNPLSEGIFSRFLLERWQDFLPRMSQETSSLSQIIMILTRNINSSEGLQKLKTFHSSTKSAQKYNIFHAAFEEITIRIRPLEVLSASVAM</sequence>
<proteinExistence type="inferred from homology"/>
<dbReference type="Pfam" id="PF17900">
    <property type="entry name" value="Peptidase_M1_N"/>
    <property type="match status" value="1"/>
</dbReference>
<dbReference type="InterPro" id="IPR027268">
    <property type="entry name" value="Peptidase_M4/M1_CTD_sf"/>
</dbReference>
<evidence type="ECO:0000256" key="5">
    <source>
        <dbReference type="ARBA" id="ARBA00022801"/>
    </source>
</evidence>
<accession>A0A8S1HLV0</accession>
<name>A0A8S1HLV0_9PELO</name>
<dbReference type="InterPro" id="IPR024571">
    <property type="entry name" value="ERAP1-like_C_dom"/>
</dbReference>
<evidence type="ECO:0000313" key="15">
    <source>
        <dbReference type="EMBL" id="CAD6195358.1"/>
    </source>
</evidence>
<organism evidence="15 16">
    <name type="scientific">Caenorhabditis auriculariae</name>
    <dbReference type="NCBI Taxonomy" id="2777116"/>
    <lineage>
        <taxon>Eukaryota</taxon>
        <taxon>Metazoa</taxon>
        <taxon>Ecdysozoa</taxon>
        <taxon>Nematoda</taxon>
        <taxon>Chromadorea</taxon>
        <taxon>Rhabditida</taxon>
        <taxon>Rhabditina</taxon>
        <taxon>Rhabditomorpha</taxon>
        <taxon>Rhabditoidea</taxon>
        <taxon>Rhabditidae</taxon>
        <taxon>Peloderinae</taxon>
        <taxon>Caenorhabditis</taxon>
    </lineage>
</organism>
<dbReference type="InterPro" id="IPR014782">
    <property type="entry name" value="Peptidase_M1_dom"/>
</dbReference>
<evidence type="ECO:0000256" key="2">
    <source>
        <dbReference type="ARBA" id="ARBA00022438"/>
    </source>
</evidence>
<evidence type="ECO:0000313" key="16">
    <source>
        <dbReference type="Proteomes" id="UP000835052"/>
    </source>
</evidence>
<keyword evidence="3 11" id="KW-0645">Protease</keyword>
<dbReference type="PANTHER" id="PTHR11533">
    <property type="entry name" value="PROTEASE M1 ZINC METALLOPROTEASE"/>
    <property type="match status" value="1"/>
</dbReference>
<evidence type="ECO:0000256" key="4">
    <source>
        <dbReference type="ARBA" id="ARBA00022723"/>
    </source>
</evidence>
<feature type="binding site" evidence="9">
    <location>
        <position position="246"/>
    </location>
    <ligand>
        <name>Zn(2+)</name>
        <dbReference type="ChEBI" id="CHEBI:29105"/>
        <note>catalytic</note>
    </ligand>
</feature>
<comment type="cofactor">
    <cofactor evidence="9 11">
        <name>Zn(2+)</name>
        <dbReference type="ChEBI" id="CHEBI:29105"/>
    </cofactor>
    <text evidence="9 11">Binds 1 zinc ion per subunit.</text>
</comment>
<evidence type="ECO:0000256" key="11">
    <source>
        <dbReference type="RuleBase" id="RU364040"/>
    </source>
</evidence>
<dbReference type="EC" id="3.4.11.-" evidence="11"/>
<keyword evidence="4 9" id="KW-0479">Metal-binding</keyword>
<dbReference type="CDD" id="cd09601">
    <property type="entry name" value="M1_APN-Q_like"/>
    <property type="match status" value="1"/>
</dbReference>
<comment type="caution">
    <text evidence="15">The sequence shown here is derived from an EMBL/GenBank/DDBJ whole genome shotgun (WGS) entry which is preliminary data.</text>
</comment>
<dbReference type="GO" id="GO:0070006">
    <property type="term" value="F:metalloaminopeptidase activity"/>
    <property type="evidence" value="ECO:0007669"/>
    <property type="project" value="TreeGrafter"/>
</dbReference>
<feature type="binding site" evidence="9">
    <location>
        <position position="227"/>
    </location>
    <ligand>
        <name>Zn(2+)</name>
        <dbReference type="ChEBI" id="CHEBI:29105"/>
        <note>catalytic</note>
    </ligand>
</feature>
<comment type="similarity">
    <text evidence="1 11">Belongs to the peptidase M1 family.</text>
</comment>
<evidence type="ECO:0000256" key="6">
    <source>
        <dbReference type="ARBA" id="ARBA00022833"/>
    </source>
</evidence>
<evidence type="ECO:0000256" key="7">
    <source>
        <dbReference type="ARBA" id="ARBA00023049"/>
    </source>
</evidence>
<feature type="domain" description="ERAP1-like C-terminal" evidence="13">
    <location>
        <begin position="459"/>
        <end position="775"/>
    </location>
</feature>
<evidence type="ECO:0000256" key="8">
    <source>
        <dbReference type="PIRSR" id="PIRSR634016-1"/>
    </source>
</evidence>
<feature type="domain" description="Aminopeptidase N-like N-terminal" evidence="14">
    <location>
        <begin position="4"/>
        <end position="122"/>
    </location>
</feature>
<dbReference type="GO" id="GO:0016020">
    <property type="term" value="C:membrane"/>
    <property type="evidence" value="ECO:0007669"/>
    <property type="project" value="TreeGrafter"/>
</dbReference>
<protein>
    <recommendedName>
        <fullName evidence="11">Aminopeptidase</fullName>
        <ecNumber evidence="11">3.4.11.-</ecNumber>
    </recommendedName>
</protein>
<evidence type="ECO:0000259" key="12">
    <source>
        <dbReference type="Pfam" id="PF01433"/>
    </source>
</evidence>
<dbReference type="Gene3D" id="1.10.390.10">
    <property type="entry name" value="Neutral Protease Domain 2"/>
    <property type="match status" value="1"/>
</dbReference>
<keyword evidence="7 11" id="KW-0482">Metalloprotease</keyword>
<dbReference type="GO" id="GO:0005615">
    <property type="term" value="C:extracellular space"/>
    <property type="evidence" value="ECO:0007669"/>
    <property type="project" value="TreeGrafter"/>
</dbReference>
<dbReference type="InterPro" id="IPR001930">
    <property type="entry name" value="Peptidase_M1"/>
</dbReference>
<dbReference type="Pfam" id="PF01433">
    <property type="entry name" value="Peptidase_M1"/>
    <property type="match status" value="1"/>
</dbReference>
<dbReference type="Gene3D" id="2.60.40.1730">
    <property type="entry name" value="tricorn interacting facor f3 domain"/>
    <property type="match status" value="1"/>
</dbReference>
<evidence type="ECO:0000259" key="14">
    <source>
        <dbReference type="Pfam" id="PF17900"/>
    </source>
</evidence>
<keyword evidence="5 11" id="KW-0378">Hydrolase</keyword>
<feature type="domain" description="Peptidase M1 membrane alanine aminopeptidase" evidence="12">
    <location>
        <begin position="157"/>
        <end position="379"/>
    </location>
</feature>
<dbReference type="GO" id="GO:0005737">
    <property type="term" value="C:cytoplasm"/>
    <property type="evidence" value="ECO:0007669"/>
    <property type="project" value="TreeGrafter"/>
</dbReference>
<evidence type="ECO:0000256" key="10">
    <source>
        <dbReference type="PIRSR" id="PIRSR634016-4"/>
    </source>
</evidence>
<dbReference type="Gene3D" id="1.25.50.20">
    <property type="match status" value="1"/>
</dbReference>
<reference evidence="15" key="1">
    <citation type="submission" date="2020-10" db="EMBL/GenBank/DDBJ databases">
        <authorList>
            <person name="Kikuchi T."/>
        </authorList>
    </citation>
    <scope>NUCLEOTIDE SEQUENCE</scope>
    <source>
        <strain evidence="15">NKZ352</strain>
    </source>
</reference>
<dbReference type="EMBL" id="CAJGYM010000054">
    <property type="protein sequence ID" value="CAD6195358.1"/>
    <property type="molecule type" value="Genomic_DNA"/>
</dbReference>
<dbReference type="GO" id="GO:0042277">
    <property type="term" value="F:peptide binding"/>
    <property type="evidence" value="ECO:0007669"/>
    <property type="project" value="TreeGrafter"/>
</dbReference>
<keyword evidence="16" id="KW-1185">Reference proteome</keyword>
<dbReference type="InterPro" id="IPR045357">
    <property type="entry name" value="Aminopeptidase_N-like_N"/>
</dbReference>
<dbReference type="PRINTS" id="PR00756">
    <property type="entry name" value="ALADIPTASE"/>
</dbReference>
<evidence type="ECO:0000256" key="1">
    <source>
        <dbReference type="ARBA" id="ARBA00010136"/>
    </source>
</evidence>
<dbReference type="InterPro" id="IPR042097">
    <property type="entry name" value="Aminopeptidase_N-like_N_sf"/>
</dbReference>
<feature type="binding site" evidence="9">
    <location>
        <position position="223"/>
    </location>
    <ligand>
        <name>Zn(2+)</name>
        <dbReference type="ChEBI" id="CHEBI:29105"/>
        <note>catalytic</note>
    </ligand>
</feature>
<evidence type="ECO:0000256" key="9">
    <source>
        <dbReference type="PIRSR" id="PIRSR634016-3"/>
    </source>
</evidence>
<gene>
    <name evidence="15" type="ORF">CAUJ_LOCUS11277</name>
</gene>
<dbReference type="GO" id="GO:0008270">
    <property type="term" value="F:zinc ion binding"/>
    <property type="evidence" value="ECO:0007669"/>
    <property type="project" value="UniProtKB-UniRule"/>
</dbReference>
<dbReference type="AlphaFoldDB" id="A0A8S1HLV0"/>
<dbReference type="InterPro" id="IPR050344">
    <property type="entry name" value="Peptidase_M1_aminopeptidases"/>
</dbReference>
<feature type="site" description="Transition state stabilizer" evidence="10">
    <location>
        <position position="310"/>
    </location>
</feature>
<dbReference type="InterPro" id="IPR034016">
    <property type="entry name" value="M1_APN-typ"/>
</dbReference>
<dbReference type="SUPFAM" id="SSF63737">
    <property type="entry name" value="Leukotriene A4 hydrolase N-terminal domain"/>
    <property type="match status" value="1"/>
</dbReference>
<dbReference type="GO" id="GO:0006508">
    <property type="term" value="P:proteolysis"/>
    <property type="evidence" value="ECO:0007669"/>
    <property type="project" value="UniProtKB-KW"/>
</dbReference>